<dbReference type="Gene3D" id="3.40.50.150">
    <property type="entry name" value="Vaccinia Virus protein VP39"/>
    <property type="match status" value="1"/>
</dbReference>
<evidence type="ECO:0000256" key="1">
    <source>
        <dbReference type="ARBA" id="ARBA00022603"/>
    </source>
</evidence>
<protein>
    <submittedName>
        <fullName evidence="6">HELICc domain containing protein</fullName>
    </submittedName>
</protein>
<evidence type="ECO:0000259" key="5">
    <source>
        <dbReference type="PROSITE" id="PS51194"/>
    </source>
</evidence>
<dbReference type="InterPro" id="IPR029063">
    <property type="entry name" value="SAM-dependent_MTases_sf"/>
</dbReference>
<evidence type="ECO:0000313" key="6">
    <source>
        <dbReference type="EMBL" id="CAB4184643.1"/>
    </source>
</evidence>
<evidence type="ECO:0000256" key="2">
    <source>
        <dbReference type="ARBA" id="ARBA00022679"/>
    </source>
</evidence>
<dbReference type="SUPFAM" id="SSF52540">
    <property type="entry name" value="P-loop containing nucleoside triphosphate hydrolases"/>
    <property type="match status" value="1"/>
</dbReference>
<gene>
    <name evidence="6" type="ORF">UFOVP1122_20</name>
</gene>
<dbReference type="SUPFAM" id="SSF53335">
    <property type="entry name" value="S-adenosyl-L-methionine-dependent methyltransferases"/>
    <property type="match status" value="1"/>
</dbReference>
<dbReference type="GO" id="GO:0031297">
    <property type="term" value="P:replication fork processing"/>
    <property type="evidence" value="ECO:0007669"/>
    <property type="project" value="TreeGrafter"/>
</dbReference>
<dbReference type="GO" id="GO:0016787">
    <property type="term" value="F:hydrolase activity"/>
    <property type="evidence" value="ECO:0007669"/>
    <property type="project" value="UniProtKB-KW"/>
</dbReference>
<dbReference type="Gene3D" id="3.40.50.300">
    <property type="entry name" value="P-loop containing nucleotide triphosphate hydrolases"/>
    <property type="match status" value="2"/>
</dbReference>
<dbReference type="GO" id="GO:0006281">
    <property type="term" value="P:DNA repair"/>
    <property type="evidence" value="ECO:0007669"/>
    <property type="project" value="TreeGrafter"/>
</dbReference>
<dbReference type="EMBL" id="LR797061">
    <property type="protein sequence ID" value="CAB4184643.1"/>
    <property type="molecule type" value="Genomic_DNA"/>
</dbReference>
<accession>A0A6J5QJW6</accession>
<dbReference type="PROSITE" id="PS51194">
    <property type="entry name" value="HELICASE_CTER"/>
    <property type="match status" value="1"/>
</dbReference>
<dbReference type="Pfam" id="PF01555">
    <property type="entry name" value="N6_N4_Mtase"/>
    <property type="match status" value="1"/>
</dbReference>
<dbReference type="PROSITE" id="PS51192">
    <property type="entry name" value="HELICASE_ATP_BIND_1"/>
    <property type="match status" value="1"/>
</dbReference>
<feature type="domain" description="Helicase C-terminal" evidence="5">
    <location>
        <begin position="285"/>
        <end position="433"/>
    </location>
</feature>
<dbReference type="InterPro" id="IPR027417">
    <property type="entry name" value="P-loop_NTPase"/>
</dbReference>
<dbReference type="GO" id="GO:0003677">
    <property type="term" value="F:DNA binding"/>
    <property type="evidence" value="ECO:0007669"/>
    <property type="project" value="InterPro"/>
</dbReference>
<dbReference type="GO" id="GO:0032259">
    <property type="term" value="P:methylation"/>
    <property type="evidence" value="ECO:0007669"/>
    <property type="project" value="UniProtKB-KW"/>
</dbReference>
<sequence>MQSYEEFLESKVKVVPNAGFEPSGLGVLPLFDFQRAIVEWATRKGRAAIFADTGLGKTRMQLAWADQVARRTGQSALILTPLAVGPQTLKEARVMGIGAAIVEAADEVQPGINITNYDRLHKFDTSVFAGVVLDESSILKSFMGATKRRLVEAFAETPYKLACTATPAPNDYEELGNHSEFLGVMPRMEMLTRWFIHDSANTAEWRLKEHGRAEFWSWVASWAVCISSPADIGFDGARYVLPPLHIHEQIVSTEGLPPIEGQLFRDSALSATTIHKEMRLTAQRRAERVVEIALESDEPALIWVNTDYEADAVTSLLLDAREVRGSDTDASKVDGLMGFVDGRYKVLVTKPSIAGFGMNWQHCRRVIFMGLSYSYEQFYQAVRRCWRFGQTRPVDAYIVIADSEGGILRTIQDKEKEHQRMKAEMQIAMDEVMTLGAGHKALLALPEAREAVGDGWRLVNDDCVQALSREPDNSIGFSVFSPPFSTLYIYSDSIADMGNTADDTEFFRQFGYVVDQLERVMMPGRLVAIHCTDLPLFKWKDGRTGRKDFPGAIVRAMEAHGVFTFHSRVMIWKDPVVEMQRTKAHGLLYKELCKNSCHSRQGIADQVLVFGKMGESDPVNSGAPERFYDYVGTSKVAPSEYLKGRTAEEVKRLYSIAVWQRYASPVWFDINQTDVLNKELARAESDERHICPLQLDVIERCIELWSNPGDLIMSPFAGIGSEGYQAIKQGRKFLGIELKPSYFDIAARHLRMAEMSKSQPSLFDEVPA</sequence>
<keyword evidence="1" id="KW-0489">Methyltransferase</keyword>
<keyword evidence="2" id="KW-0808">Transferase</keyword>
<proteinExistence type="predicted"/>
<organism evidence="6">
    <name type="scientific">uncultured Caudovirales phage</name>
    <dbReference type="NCBI Taxonomy" id="2100421"/>
    <lineage>
        <taxon>Viruses</taxon>
        <taxon>Duplodnaviria</taxon>
        <taxon>Heunggongvirae</taxon>
        <taxon>Uroviricota</taxon>
        <taxon>Caudoviricetes</taxon>
        <taxon>Peduoviridae</taxon>
        <taxon>Maltschvirus</taxon>
        <taxon>Maltschvirus maltsch</taxon>
    </lineage>
</organism>
<reference evidence="6" key="1">
    <citation type="submission" date="2020-05" db="EMBL/GenBank/DDBJ databases">
        <authorList>
            <person name="Chiriac C."/>
            <person name="Salcher M."/>
            <person name="Ghai R."/>
            <person name="Kavagutti S V."/>
        </authorList>
    </citation>
    <scope>NUCLEOTIDE SEQUENCE</scope>
</reference>
<dbReference type="PANTHER" id="PTHR45766:SF6">
    <property type="entry name" value="SWI_SNF-RELATED MATRIX-ASSOCIATED ACTIN-DEPENDENT REGULATOR OF CHROMATIN SUBFAMILY A-LIKE PROTEIN 1"/>
    <property type="match status" value="1"/>
</dbReference>
<keyword evidence="3" id="KW-0378">Hydrolase</keyword>
<dbReference type="InterPro" id="IPR001091">
    <property type="entry name" value="RM_Methyltransferase"/>
</dbReference>
<dbReference type="GO" id="GO:0008170">
    <property type="term" value="F:N-methyltransferase activity"/>
    <property type="evidence" value="ECO:0007669"/>
    <property type="project" value="InterPro"/>
</dbReference>
<feature type="domain" description="Helicase ATP-binding" evidence="4">
    <location>
        <begin position="38"/>
        <end position="185"/>
    </location>
</feature>
<evidence type="ECO:0000259" key="4">
    <source>
        <dbReference type="PROSITE" id="PS51192"/>
    </source>
</evidence>
<dbReference type="InterPro" id="IPR001650">
    <property type="entry name" value="Helicase_C-like"/>
</dbReference>
<dbReference type="PANTHER" id="PTHR45766">
    <property type="entry name" value="DNA ANNEALING HELICASE AND ENDONUCLEASE ZRANB3 FAMILY MEMBER"/>
    <property type="match status" value="1"/>
</dbReference>
<dbReference type="InterPro" id="IPR014001">
    <property type="entry name" value="Helicase_ATP-bd"/>
</dbReference>
<dbReference type="Pfam" id="PF00271">
    <property type="entry name" value="Helicase_C"/>
    <property type="match status" value="1"/>
</dbReference>
<dbReference type="InterPro" id="IPR002941">
    <property type="entry name" value="DNA_methylase_N4/N6"/>
</dbReference>
<name>A0A6J5QJW6_9CAUD</name>
<dbReference type="PRINTS" id="PR00508">
    <property type="entry name" value="S21N4MTFRASE"/>
</dbReference>
<evidence type="ECO:0000256" key="3">
    <source>
        <dbReference type="ARBA" id="ARBA00022801"/>
    </source>
</evidence>
<dbReference type="SMART" id="SM00487">
    <property type="entry name" value="DEXDc"/>
    <property type="match status" value="1"/>
</dbReference>